<keyword evidence="2" id="KW-1185">Reference proteome</keyword>
<organism evidence="1 2">
    <name type="scientific">Patella caerulea</name>
    <name type="common">Rayed Mediterranean limpet</name>
    <dbReference type="NCBI Taxonomy" id="87958"/>
    <lineage>
        <taxon>Eukaryota</taxon>
        <taxon>Metazoa</taxon>
        <taxon>Spiralia</taxon>
        <taxon>Lophotrochozoa</taxon>
        <taxon>Mollusca</taxon>
        <taxon>Gastropoda</taxon>
        <taxon>Patellogastropoda</taxon>
        <taxon>Patelloidea</taxon>
        <taxon>Patellidae</taxon>
        <taxon>Patella</taxon>
    </lineage>
</organism>
<sequence length="122" mass="13576">MVTISTSFLVQRYAQQSTYKPFMLSAGTQTDYNLLSTSTGVTDIKDEINMHLSTKASPGSHLVLRCRPEMLNLDENENSEANAIQGNRIVDIQKMVEMWNSVIQLHAKGEKKGLCSIKLPAC</sequence>
<evidence type="ECO:0000313" key="1">
    <source>
        <dbReference type="EMBL" id="KAK6186613.1"/>
    </source>
</evidence>
<dbReference type="Proteomes" id="UP001347796">
    <property type="component" value="Unassembled WGS sequence"/>
</dbReference>
<dbReference type="EMBL" id="JAZGQO010000005">
    <property type="protein sequence ID" value="KAK6186613.1"/>
    <property type="molecule type" value="Genomic_DNA"/>
</dbReference>
<accession>A0AAN8PWU0</accession>
<dbReference type="AlphaFoldDB" id="A0AAN8PWU0"/>
<gene>
    <name evidence="1" type="ORF">SNE40_005903</name>
</gene>
<reference evidence="1 2" key="1">
    <citation type="submission" date="2024-01" db="EMBL/GenBank/DDBJ databases">
        <title>The genome of the rayed Mediterranean limpet Patella caerulea (Linnaeus, 1758).</title>
        <authorList>
            <person name="Anh-Thu Weber A."/>
            <person name="Halstead-Nussloch G."/>
        </authorList>
    </citation>
    <scope>NUCLEOTIDE SEQUENCE [LARGE SCALE GENOMIC DNA]</scope>
    <source>
        <strain evidence="1">AATW-2023a</strain>
        <tissue evidence="1">Whole specimen</tissue>
    </source>
</reference>
<proteinExistence type="predicted"/>
<protein>
    <submittedName>
        <fullName evidence="1">Uncharacterized protein</fullName>
    </submittedName>
</protein>
<comment type="caution">
    <text evidence="1">The sequence shown here is derived from an EMBL/GenBank/DDBJ whole genome shotgun (WGS) entry which is preliminary data.</text>
</comment>
<name>A0AAN8PWU0_PATCE</name>
<evidence type="ECO:0000313" key="2">
    <source>
        <dbReference type="Proteomes" id="UP001347796"/>
    </source>
</evidence>